<dbReference type="GeneTree" id="ENSGT00940000154992"/>
<feature type="transmembrane region" description="Helical" evidence="12">
    <location>
        <begin position="480"/>
        <end position="500"/>
    </location>
</feature>
<keyword evidence="11" id="KW-0407">Ion channel</keyword>
<proteinExistence type="predicted"/>
<dbReference type="InterPro" id="IPR043203">
    <property type="entry name" value="VGCC_Ca_Na"/>
</dbReference>
<dbReference type="SUPFAM" id="SSF81324">
    <property type="entry name" value="Voltage-gated potassium channels"/>
    <property type="match status" value="2"/>
</dbReference>
<organism evidence="14 15">
    <name type="scientific">Kryptolebias marmoratus</name>
    <name type="common">Mangrove killifish</name>
    <name type="synonym">Rivulus marmoratus</name>
    <dbReference type="NCBI Taxonomy" id="37003"/>
    <lineage>
        <taxon>Eukaryota</taxon>
        <taxon>Metazoa</taxon>
        <taxon>Chordata</taxon>
        <taxon>Craniata</taxon>
        <taxon>Vertebrata</taxon>
        <taxon>Euteleostomi</taxon>
        <taxon>Actinopterygii</taxon>
        <taxon>Neopterygii</taxon>
        <taxon>Teleostei</taxon>
        <taxon>Neoteleostei</taxon>
        <taxon>Acanthomorphata</taxon>
        <taxon>Ovalentaria</taxon>
        <taxon>Atherinomorphae</taxon>
        <taxon>Cyprinodontiformes</taxon>
        <taxon>Rivulidae</taxon>
        <taxon>Kryptolebias</taxon>
    </lineage>
</organism>
<evidence type="ECO:0000256" key="3">
    <source>
        <dbReference type="ARBA" id="ARBA00022692"/>
    </source>
</evidence>
<accession>A0A3Q3ASQ7</accession>
<dbReference type="GO" id="GO:0001518">
    <property type="term" value="C:voltage-gated sodium channel complex"/>
    <property type="evidence" value="ECO:0007669"/>
    <property type="project" value="TreeGrafter"/>
</dbReference>
<dbReference type="Proteomes" id="UP000264800">
    <property type="component" value="Unplaced"/>
</dbReference>
<dbReference type="GO" id="GO:0086010">
    <property type="term" value="P:membrane depolarization during action potential"/>
    <property type="evidence" value="ECO:0007669"/>
    <property type="project" value="TreeGrafter"/>
</dbReference>
<evidence type="ECO:0000256" key="11">
    <source>
        <dbReference type="ARBA" id="ARBA00023303"/>
    </source>
</evidence>
<dbReference type="Pfam" id="PF00520">
    <property type="entry name" value="Ion_trans"/>
    <property type="match status" value="2"/>
</dbReference>
<feature type="domain" description="Ion transport" evidence="13">
    <location>
        <begin position="285"/>
        <end position="500"/>
    </location>
</feature>
<dbReference type="Ensembl" id="ENSKMAT00000019826.1">
    <property type="protein sequence ID" value="ENSKMAP00000019561.1"/>
    <property type="gene ID" value="ENSKMAG00000014547.1"/>
</dbReference>
<evidence type="ECO:0000256" key="12">
    <source>
        <dbReference type="SAM" id="Phobius"/>
    </source>
</evidence>
<keyword evidence="7" id="KW-0406">Ion transport</keyword>
<keyword evidence="9" id="KW-0325">Glycoprotein</keyword>
<feature type="transmembrane region" description="Helical" evidence="12">
    <location>
        <begin position="130"/>
        <end position="149"/>
    </location>
</feature>
<keyword evidence="8 12" id="KW-0472">Membrane</keyword>
<dbReference type="GO" id="GO:0019228">
    <property type="term" value="P:neuronal action potential"/>
    <property type="evidence" value="ECO:0007669"/>
    <property type="project" value="TreeGrafter"/>
</dbReference>
<evidence type="ECO:0000256" key="1">
    <source>
        <dbReference type="ARBA" id="ARBA00004141"/>
    </source>
</evidence>
<keyword evidence="5 12" id="KW-1133">Transmembrane helix</keyword>
<evidence type="ECO:0000256" key="6">
    <source>
        <dbReference type="ARBA" id="ARBA00023053"/>
    </source>
</evidence>
<evidence type="ECO:0000256" key="5">
    <source>
        <dbReference type="ARBA" id="ARBA00022989"/>
    </source>
</evidence>
<keyword evidence="3 12" id="KW-0812">Transmembrane</keyword>
<keyword evidence="10" id="KW-0739">Sodium transport</keyword>
<evidence type="ECO:0000256" key="4">
    <source>
        <dbReference type="ARBA" id="ARBA00022882"/>
    </source>
</evidence>
<feature type="transmembrane region" description="Helical" evidence="12">
    <location>
        <begin position="45"/>
        <end position="65"/>
    </location>
</feature>
<evidence type="ECO:0000313" key="15">
    <source>
        <dbReference type="Proteomes" id="UP000264800"/>
    </source>
</evidence>
<evidence type="ECO:0000259" key="13">
    <source>
        <dbReference type="Pfam" id="PF00520"/>
    </source>
</evidence>
<feature type="transmembrane region" description="Helical" evidence="12">
    <location>
        <begin position="286"/>
        <end position="304"/>
    </location>
</feature>
<dbReference type="PANTHER" id="PTHR10037">
    <property type="entry name" value="VOLTAGE-GATED CATION CHANNEL CALCIUM AND SODIUM"/>
    <property type="match status" value="1"/>
</dbReference>
<dbReference type="Gene3D" id="1.20.120.350">
    <property type="entry name" value="Voltage-gated potassium channels. Chain C"/>
    <property type="match status" value="1"/>
</dbReference>
<evidence type="ECO:0000256" key="9">
    <source>
        <dbReference type="ARBA" id="ARBA00023180"/>
    </source>
</evidence>
<keyword evidence="4" id="KW-0851">Voltage-gated channel</keyword>
<evidence type="ECO:0000256" key="10">
    <source>
        <dbReference type="ARBA" id="ARBA00023201"/>
    </source>
</evidence>
<name>A0A3Q3ASQ7_KRYMA</name>
<feature type="domain" description="Ion transport" evidence="13">
    <location>
        <begin position="3"/>
        <end position="202"/>
    </location>
</feature>
<reference evidence="14" key="1">
    <citation type="submission" date="2025-08" db="UniProtKB">
        <authorList>
            <consortium name="Ensembl"/>
        </authorList>
    </citation>
    <scope>IDENTIFICATION</scope>
</reference>
<dbReference type="InterPro" id="IPR027359">
    <property type="entry name" value="Volt_channel_dom_sf"/>
</dbReference>
<keyword evidence="15" id="KW-1185">Reference proteome</keyword>
<dbReference type="PANTHER" id="PTHR10037:SF208">
    <property type="entry name" value="SODIUM CHANNEL PROTEIN TYPE 10 SUBUNIT ALPHA"/>
    <property type="match status" value="1"/>
</dbReference>
<protein>
    <recommendedName>
        <fullName evidence="13">Ion transport domain-containing protein</fullName>
    </recommendedName>
</protein>
<dbReference type="STRING" id="37003.ENSKMAP00000019561"/>
<comment type="subcellular location">
    <subcellularLocation>
        <location evidence="1">Membrane</location>
        <topology evidence="1">Multi-pass membrane protein</topology>
    </subcellularLocation>
</comment>
<dbReference type="GO" id="GO:0005248">
    <property type="term" value="F:voltage-gated sodium channel activity"/>
    <property type="evidence" value="ECO:0007669"/>
    <property type="project" value="TreeGrafter"/>
</dbReference>
<dbReference type="OMA" id="RSHHISC"/>
<dbReference type="AlphaFoldDB" id="A0A3Q3ASQ7"/>
<evidence type="ECO:0000256" key="7">
    <source>
        <dbReference type="ARBA" id="ARBA00023065"/>
    </source>
</evidence>
<sequence>MGNVSALRTFRVLRALKTISLSNRPSGLKTIVGALIQSVKKLADVMILTVFCLSVFALIGLQLFMGNLRQKCVRRTDHCLNGSLPSNTSFFYNFYKVEGAKDALICGNSSDAGKCPDGFDCLKTGRNPNYGYTSFDTFGWAFLSLFRLMTQDYWENLYHQTLRSAGKTYMVFFVVVIFLGSFYLINLILAVVAMAYEEQNQATIAEACQKEREFQQAMERLKKEQQVAVMLVLSGLPCVCSAELEEAHKKCHPCWYVFAHRYLVWECCPSWLRVKQLVKIMVMDPFLDLAITVCIVLNTLFMAMEHYPMTEEFNGMLTIGNLVFSGIFTAEMVLKIIALDPYYYFQTGWNIFDSIIVCLSLMELGLSDVEGLSVLRSFRLLRVFKLARSWPTLNTLIKIIGNSMGALGNLTLVLAIIVFIFAVVGMQLFGKNYQECTCKISKDCSLPRWHMKDFFHSFLIVFRVLCGEWIETMWDCMEVAGQPLCILVFMLVMVIGNLVVSRV</sequence>
<keyword evidence="6" id="KW-0915">Sodium</keyword>
<evidence type="ECO:0000256" key="2">
    <source>
        <dbReference type="ARBA" id="ARBA00022448"/>
    </source>
</evidence>
<feature type="transmembrane region" description="Helical" evidence="12">
    <location>
        <begin position="169"/>
        <end position="196"/>
    </location>
</feature>
<reference evidence="14" key="2">
    <citation type="submission" date="2025-09" db="UniProtKB">
        <authorList>
            <consortium name="Ensembl"/>
        </authorList>
    </citation>
    <scope>IDENTIFICATION</scope>
</reference>
<evidence type="ECO:0000313" key="14">
    <source>
        <dbReference type="Ensembl" id="ENSKMAP00000019561.1"/>
    </source>
</evidence>
<dbReference type="Gene3D" id="1.10.287.70">
    <property type="match status" value="2"/>
</dbReference>
<feature type="transmembrane region" description="Helical" evidence="12">
    <location>
        <begin position="316"/>
        <end position="337"/>
    </location>
</feature>
<evidence type="ECO:0000256" key="8">
    <source>
        <dbReference type="ARBA" id="ARBA00023136"/>
    </source>
</evidence>
<feature type="transmembrane region" description="Helical" evidence="12">
    <location>
        <begin position="412"/>
        <end position="433"/>
    </location>
</feature>
<dbReference type="InterPro" id="IPR005821">
    <property type="entry name" value="Ion_trans_dom"/>
</dbReference>
<keyword evidence="2" id="KW-0813">Transport</keyword>